<dbReference type="Proteomes" id="UP000541058">
    <property type="component" value="Unassembled WGS sequence"/>
</dbReference>
<accession>A0A7X8H199</accession>
<reference evidence="1 2" key="1">
    <citation type="journal article" date="2020" name="Biotechnol. Biofuels">
        <title>New insights from the biogas microbiome by comprehensive genome-resolved metagenomics of nearly 1600 species originating from multiple anaerobic digesters.</title>
        <authorList>
            <person name="Campanaro S."/>
            <person name="Treu L."/>
            <person name="Rodriguez-R L.M."/>
            <person name="Kovalovszki A."/>
            <person name="Ziels R.M."/>
            <person name="Maus I."/>
            <person name="Zhu X."/>
            <person name="Kougias P.G."/>
            <person name="Basile A."/>
            <person name="Luo G."/>
            <person name="Schluter A."/>
            <person name="Konstantinidis K.T."/>
            <person name="Angelidaki I."/>
        </authorList>
    </citation>
    <scope>NUCLEOTIDE SEQUENCE [LARGE SCALE GENOMIC DNA]</scope>
    <source>
        <strain evidence="1">AS23ysBPME_34</strain>
    </source>
</reference>
<evidence type="ECO:0008006" key="3">
    <source>
        <dbReference type="Google" id="ProtNLM"/>
    </source>
</evidence>
<proteinExistence type="predicted"/>
<dbReference type="AlphaFoldDB" id="A0A7X8H199"/>
<organism evidence="1 2">
    <name type="scientific">Globicatella sulfidifaciens</name>
    <dbReference type="NCBI Taxonomy" id="136093"/>
    <lineage>
        <taxon>Bacteria</taxon>
        <taxon>Bacillati</taxon>
        <taxon>Bacillota</taxon>
        <taxon>Bacilli</taxon>
        <taxon>Lactobacillales</taxon>
        <taxon>Aerococcaceae</taxon>
        <taxon>Globicatella</taxon>
    </lineage>
</organism>
<evidence type="ECO:0000313" key="2">
    <source>
        <dbReference type="Proteomes" id="UP000541058"/>
    </source>
</evidence>
<evidence type="ECO:0000313" key="1">
    <source>
        <dbReference type="EMBL" id="NLJ19331.1"/>
    </source>
</evidence>
<gene>
    <name evidence="1" type="ORF">GX355_10795</name>
</gene>
<name>A0A7X8H199_9LACT</name>
<protein>
    <recommendedName>
        <fullName evidence="3">DUF1492 domain-containing protein</fullName>
    </recommendedName>
</protein>
<dbReference type="SUPFAM" id="SSF88659">
    <property type="entry name" value="Sigma3 and sigma4 domains of RNA polymerase sigma factors"/>
    <property type="match status" value="1"/>
</dbReference>
<sequence length="145" mass="17236">MRKLTYESVLDQLRDYQAMVIEYDACLLAYDEIQPRTQRPFSHIGTGATRSITAPQEIIAERREHTIRRLKNIMNLIEQKQDQTMELIEYADTFELQSILRFRYIHGKTIEETAEHWEVHETTIKRKTKKAIDSIVENYNKISSF</sequence>
<comment type="caution">
    <text evidence="1">The sequence shown here is derived from an EMBL/GenBank/DDBJ whole genome shotgun (WGS) entry which is preliminary data.</text>
</comment>
<dbReference type="RefSeq" id="WP_276649813.1">
    <property type="nucleotide sequence ID" value="NZ_JAAYSM010000388.1"/>
</dbReference>
<dbReference type="InterPro" id="IPR013324">
    <property type="entry name" value="RNA_pol_sigma_r3/r4-like"/>
</dbReference>
<dbReference type="EMBL" id="JAAYSM010000388">
    <property type="protein sequence ID" value="NLJ19331.1"/>
    <property type="molecule type" value="Genomic_DNA"/>
</dbReference>